<gene>
    <name evidence="5" type="ORF">H0A36_07020</name>
</gene>
<dbReference type="InterPro" id="IPR003587">
    <property type="entry name" value="Hint_dom_N"/>
</dbReference>
<feature type="region of interest" description="Disordered" evidence="2">
    <location>
        <begin position="67"/>
        <end position="96"/>
    </location>
</feature>
<feature type="compositionally biased region" description="Polar residues" evidence="2">
    <location>
        <begin position="70"/>
        <end position="79"/>
    </location>
</feature>
<dbReference type="Pfam" id="PF07591">
    <property type="entry name" value="PT-HINT"/>
    <property type="match status" value="1"/>
</dbReference>
<dbReference type="PANTHER" id="PTHR32305:SF15">
    <property type="entry name" value="PROTEIN RHSA-RELATED"/>
    <property type="match status" value="1"/>
</dbReference>
<dbReference type="Gene3D" id="1.25.40.10">
    <property type="entry name" value="Tetratricopeptide repeat domain"/>
    <property type="match status" value="1"/>
</dbReference>
<evidence type="ECO:0000313" key="5">
    <source>
        <dbReference type="EMBL" id="NYZ65760.1"/>
    </source>
</evidence>
<evidence type="ECO:0000256" key="3">
    <source>
        <dbReference type="SAM" id="SignalP"/>
    </source>
</evidence>
<dbReference type="Pfam" id="PF25023">
    <property type="entry name" value="TEN_YD-shell"/>
    <property type="match status" value="2"/>
</dbReference>
<accession>A0A853HVH7</accession>
<dbReference type="Gene3D" id="3.90.70.10">
    <property type="entry name" value="Cysteine proteinases"/>
    <property type="match status" value="1"/>
</dbReference>
<dbReference type="CDD" id="cd02259">
    <property type="entry name" value="Peptidase_C39_like"/>
    <property type="match status" value="1"/>
</dbReference>
<dbReference type="Pfam" id="PF05593">
    <property type="entry name" value="RHS_repeat"/>
    <property type="match status" value="4"/>
</dbReference>
<dbReference type="PANTHER" id="PTHR32305">
    <property type="match status" value="1"/>
</dbReference>
<dbReference type="GO" id="GO:0008233">
    <property type="term" value="F:peptidase activity"/>
    <property type="evidence" value="ECO:0007669"/>
    <property type="project" value="InterPro"/>
</dbReference>
<dbReference type="GO" id="GO:0016539">
    <property type="term" value="P:intein-mediated protein splicing"/>
    <property type="evidence" value="ECO:0007669"/>
    <property type="project" value="InterPro"/>
</dbReference>
<evidence type="ECO:0000256" key="1">
    <source>
        <dbReference type="ARBA" id="ARBA00022737"/>
    </source>
</evidence>
<dbReference type="GO" id="GO:0016020">
    <property type="term" value="C:membrane"/>
    <property type="evidence" value="ECO:0007669"/>
    <property type="project" value="InterPro"/>
</dbReference>
<dbReference type="InterPro" id="IPR011990">
    <property type="entry name" value="TPR-like_helical_dom_sf"/>
</dbReference>
<dbReference type="InterPro" id="IPR056823">
    <property type="entry name" value="TEN-like_YD-shell"/>
</dbReference>
<dbReference type="InterPro" id="IPR006530">
    <property type="entry name" value="YD"/>
</dbReference>
<dbReference type="SMART" id="SM00306">
    <property type="entry name" value="HintN"/>
    <property type="match status" value="1"/>
</dbReference>
<dbReference type="InterPro" id="IPR036844">
    <property type="entry name" value="Hint_dom_sf"/>
</dbReference>
<feature type="region of interest" description="Disordered" evidence="2">
    <location>
        <begin position="386"/>
        <end position="410"/>
    </location>
</feature>
<dbReference type="SUPFAM" id="SSF48452">
    <property type="entry name" value="TPR-like"/>
    <property type="match status" value="1"/>
</dbReference>
<dbReference type="Gene3D" id="2.170.16.10">
    <property type="entry name" value="Hedgehog/Intein (Hint) domain"/>
    <property type="match status" value="1"/>
</dbReference>
<dbReference type="PROSITE" id="PS50817">
    <property type="entry name" value="INTEIN_N_TER"/>
    <property type="match status" value="1"/>
</dbReference>
<dbReference type="Pfam" id="PF03412">
    <property type="entry name" value="Peptidase_C39"/>
    <property type="match status" value="1"/>
</dbReference>
<dbReference type="NCBIfam" id="TIGR01643">
    <property type="entry name" value="YD_repeat_2x"/>
    <property type="match status" value="3"/>
</dbReference>
<sequence length="1877" mass="211954">MEKTPSTKTRKRLSLKAGAFALLSLLSTSLFANNNSDDLAVELTVKPLDLSRTPTREELMQAGQLGGQLVPTSPLNFNPENKDQPSRSRRRKRSLDPDDEVRAMFADFGAAIQAWNRHDYKEAYQLFDQYQERYPNSPWAGEAVLHMGCEARYNGRYKEAANHFTQLISQYRGQDYVGARWLGDKALSRLAVLKVLENNIEDAIKLFGELKQTSVDWRIRTYAANWIQRLSRQQSERLALLDCGTRALAHLLEKDGKNTAAKDVLAIKPADLKGHSVAELTDLAKKHGYDVSARALSIDDLSRIPLPAVVQIDRSGNSAGHYWILETVTDTEVTLYDPQMNRRFFQSLTEFDSEWAGNTLVFGGNNLPGEALSEELMASTFGGCCGVPRPEDGPGEPEDEEPEEPKECPEGAPIWKVDMVSMNLFMKDVPLWYKPAIGPQVRIQLSYNSQTSVSKNELFGNKWTFNYGSYIMIDPGKSPTVVMPDGAQHTYVPQADGSYAPPYNVFNTLRKISDHHFELELPGGLTYEYNLPVSTDSMQTFMVGVKDKYGQQLTFNYNDDVKLTTITDALGQVTNLTYNELGLVTQITDPFGRKAAFEYDSSKNLVKLTDMGGYWTKVGYDEFQAEDKPKDKYVSSVENPLGKWTFYVEAADGINNGSDAYNPPGTAMWDNYRITITDPNGNKEEYYYDGYHGKGWHVAPNNYVEYQDANVNNYKSAAKTQYEYYKRSNNQGRIKKITYPDGRVIDYQYDEQTGLRKARTENGQAKTFQKNSQGNVTQQTNALGQTVKYEYAANGKDVTKVETPQGTVEFQYNQHRNPTLIKDVLGRETQFTYNSYGQVTAMEVAGKQKWEYTYNEKHQRTTVTFNGQVVKQYTYDAIGRIKTETDETGFTKTYAYNGLNSTTTVTYPDGKQTTTTYGQCPRMVTSETDRGGRKYQYEYDPAKQLTKIISPEGSFTRFEYDANGNLITLIDANHNKTRFEFNNADQLTAKIFADDSRVNYSYEQGQIKTRTDARGVVTTYHYDDKKRLTKITYSDNTPEVSYTYNDQGQVATITDGVGTHQFTYTTDGKVASFDGPWEDDTIEYRYDTVGGLHQIIPSKGQTIKQYYDGMGRLKSLDAGGREFNYYYSGSNSIPSGIFFPNSVETKYEYDAVTRLKGIRHYSESDDIVTKFQLSYNNQDLIGQVEYEPLTEANIQEDQLTQNQFNNLNQLINQAGYKNNSPAYDKSGNLISGLTVDGHVFAASYDAENRLTEISYRDNQGKSHKLEYKYDYSNYLAVILRYENSSLVKTTRIIRHEKLALQERNASNEITREYVWGLDDGGGIGGLLSLTQNGQHYYYLYDGQGNVVGVVDDNDEVVAAYEYEPFGQLVSKKGTLEQPFGFSTKRYDAGTGLIYYGYRYYAPHLSIWTTRDPLAEAGGVNLYQFVESNPVNLIDPLGLAPGDTFQTHIAAELDMLNWMKWMLVPTLVGLGETPDYFITGPYQTEDGCWTYDFDINWSKDWDDILIGITPIGKLKYLKHLKKKSKSNTPDKSNEPEKKKCFIAGTLVHTKNGLKPIEDIKVGDLVASKDEKTGATGWKPVEAIYRNPKHDVIYLTVINEEGKEETLGTTSEHPFWTSNNTWAEAGQLQLGDKILTKEDEAVTVTSILPDTKQLMTYNFEVADYHTYFVGHDGAWVHNGTGPRKCKNGSGSEDKKDKDSDKNPEERGKSIKEDPMVDISDDSLKKTLKDAENGDTGALGELDAIERFRKENKKVEVLDEVENQLINGKPKTNPDFRVDGELIELKTRKDPLNNRYIKDQISKANKQIKNSGTDETGALEIQLKGDAASSSSLENIEKQIRSNFTSERSTSLKRVAVYKDGKKVAEYTRGANNSIVKTDL</sequence>
<feature type="signal peptide" evidence="3">
    <location>
        <begin position="1"/>
        <end position="32"/>
    </location>
</feature>
<dbReference type="CDD" id="cd00081">
    <property type="entry name" value="Hint"/>
    <property type="match status" value="1"/>
</dbReference>
<dbReference type="EMBL" id="JACCKB010000007">
    <property type="protein sequence ID" value="NYZ65760.1"/>
    <property type="molecule type" value="Genomic_DNA"/>
</dbReference>
<dbReference type="PROSITE" id="PS50990">
    <property type="entry name" value="PEPTIDASE_C39"/>
    <property type="match status" value="1"/>
</dbReference>
<feature type="region of interest" description="Disordered" evidence="2">
    <location>
        <begin position="1676"/>
        <end position="1709"/>
    </location>
</feature>
<dbReference type="InterPro" id="IPR050708">
    <property type="entry name" value="T6SS_VgrG/RHS"/>
</dbReference>
<protein>
    <submittedName>
        <fullName evidence="5">Hint domain-containing protein</fullName>
    </submittedName>
</protein>
<keyword evidence="6" id="KW-1185">Reference proteome</keyword>
<feature type="compositionally biased region" description="Acidic residues" evidence="2">
    <location>
        <begin position="393"/>
        <end position="404"/>
    </location>
</feature>
<evidence type="ECO:0000259" key="4">
    <source>
        <dbReference type="PROSITE" id="PS50990"/>
    </source>
</evidence>
<dbReference type="InterPro" id="IPR005074">
    <property type="entry name" value="Peptidase_C39"/>
</dbReference>
<keyword evidence="3" id="KW-0732">Signal</keyword>
<comment type="caution">
    <text evidence="5">The sequence shown here is derived from an EMBL/GenBank/DDBJ whole genome shotgun (WGS) entry which is preliminary data.</text>
</comment>
<evidence type="ECO:0000313" key="6">
    <source>
        <dbReference type="Proteomes" id="UP000569732"/>
    </source>
</evidence>
<dbReference type="InterPro" id="IPR031325">
    <property type="entry name" value="RHS_repeat"/>
</dbReference>
<proteinExistence type="predicted"/>
<feature type="chain" id="PRO_5033064326" evidence="3">
    <location>
        <begin position="33"/>
        <end position="1877"/>
    </location>
</feature>
<organism evidence="5 6">
    <name type="scientific">Spartinivicinus marinus</name>
    <dbReference type="NCBI Taxonomy" id="2994442"/>
    <lineage>
        <taxon>Bacteria</taxon>
        <taxon>Pseudomonadati</taxon>
        <taxon>Pseudomonadota</taxon>
        <taxon>Gammaproteobacteria</taxon>
        <taxon>Oceanospirillales</taxon>
        <taxon>Zooshikellaceae</taxon>
        <taxon>Spartinivicinus</taxon>
    </lineage>
</organism>
<evidence type="ECO:0000256" key="2">
    <source>
        <dbReference type="SAM" id="MobiDB-lite"/>
    </source>
</evidence>
<dbReference type="InterPro" id="IPR006141">
    <property type="entry name" value="Intein_N"/>
</dbReference>
<dbReference type="RefSeq" id="WP_180567784.1">
    <property type="nucleotide sequence ID" value="NZ_JACCKB010000007.1"/>
</dbReference>
<feature type="domain" description="Peptidase C39" evidence="4">
    <location>
        <begin position="234"/>
        <end position="362"/>
    </location>
</feature>
<reference evidence="5 6" key="1">
    <citation type="submission" date="2020-07" db="EMBL/GenBank/DDBJ databases">
        <title>Endozoicomonas sp. nov., isolated from sediment.</title>
        <authorList>
            <person name="Gu T."/>
        </authorList>
    </citation>
    <scope>NUCLEOTIDE SEQUENCE [LARGE SCALE GENOMIC DNA]</scope>
    <source>
        <strain evidence="5 6">SM1973</strain>
    </source>
</reference>
<dbReference type="GO" id="GO:0005524">
    <property type="term" value="F:ATP binding"/>
    <property type="evidence" value="ECO:0007669"/>
    <property type="project" value="InterPro"/>
</dbReference>
<name>A0A853HVH7_9GAMM</name>
<keyword evidence="1" id="KW-0677">Repeat</keyword>
<dbReference type="SUPFAM" id="SSF51294">
    <property type="entry name" value="Hedgehog/intein (Hint) domain"/>
    <property type="match status" value="1"/>
</dbReference>
<dbReference type="Gene3D" id="3.40.1350.120">
    <property type="match status" value="1"/>
</dbReference>
<dbReference type="NCBIfam" id="TIGR03696">
    <property type="entry name" value="Rhs_assc_core"/>
    <property type="match status" value="1"/>
</dbReference>
<feature type="compositionally biased region" description="Basic and acidic residues" evidence="2">
    <location>
        <begin position="1689"/>
        <end position="1709"/>
    </location>
</feature>
<dbReference type="InterPro" id="IPR022385">
    <property type="entry name" value="Rhs_assc_core"/>
</dbReference>
<dbReference type="Proteomes" id="UP000569732">
    <property type="component" value="Unassembled WGS sequence"/>
</dbReference>
<dbReference type="Gene3D" id="2.180.10.10">
    <property type="entry name" value="RHS repeat-associated core"/>
    <property type="match status" value="3"/>
</dbReference>